<dbReference type="Pfam" id="PF00126">
    <property type="entry name" value="HTH_1"/>
    <property type="match status" value="1"/>
</dbReference>
<dbReference type="RefSeq" id="WP_021166723.1">
    <property type="nucleotide sequence ID" value="NZ_CTRP01000015.1"/>
</dbReference>
<dbReference type="EMBL" id="CTRP01000015">
    <property type="protein sequence ID" value="CQR74904.1"/>
    <property type="molecule type" value="Genomic_DNA"/>
</dbReference>
<dbReference type="PANTHER" id="PTHR30346:SF0">
    <property type="entry name" value="HCA OPERON TRANSCRIPTIONAL ACTIVATOR HCAR"/>
    <property type="match status" value="1"/>
</dbReference>
<dbReference type="Proteomes" id="UP000049855">
    <property type="component" value="Unassembled WGS sequence"/>
</dbReference>
<keyword evidence="7" id="KW-1185">Reference proteome</keyword>
<dbReference type="Gene3D" id="1.10.10.10">
    <property type="entry name" value="Winged helix-like DNA-binding domain superfamily/Winged helix DNA-binding domain"/>
    <property type="match status" value="1"/>
</dbReference>
<dbReference type="SUPFAM" id="SSF46785">
    <property type="entry name" value="Winged helix' DNA-binding domain"/>
    <property type="match status" value="1"/>
</dbReference>
<accession>A0A0U1L7R3</accession>
<keyword evidence="2" id="KW-0805">Transcription regulation</keyword>
<dbReference type="Gene3D" id="3.40.190.10">
    <property type="entry name" value="Periplasmic binding protein-like II"/>
    <property type="match status" value="2"/>
</dbReference>
<evidence type="ECO:0000256" key="1">
    <source>
        <dbReference type="ARBA" id="ARBA00009437"/>
    </source>
</evidence>
<dbReference type="Pfam" id="PF03466">
    <property type="entry name" value="LysR_substrate"/>
    <property type="match status" value="1"/>
</dbReference>
<dbReference type="InterPro" id="IPR005119">
    <property type="entry name" value="LysR_subst-bd"/>
</dbReference>
<dbReference type="InterPro" id="IPR036390">
    <property type="entry name" value="WH_DNA-bd_sf"/>
</dbReference>
<dbReference type="GO" id="GO:0032993">
    <property type="term" value="C:protein-DNA complex"/>
    <property type="evidence" value="ECO:0007669"/>
    <property type="project" value="TreeGrafter"/>
</dbReference>
<dbReference type="AlphaFoldDB" id="A0A0U1L7R3"/>
<evidence type="ECO:0000313" key="7">
    <source>
        <dbReference type="Proteomes" id="UP000049855"/>
    </source>
</evidence>
<gene>
    <name evidence="6" type="ORF">SpAn4DRAFT_4261</name>
</gene>
<dbReference type="GO" id="GO:0003677">
    <property type="term" value="F:DNA binding"/>
    <property type="evidence" value="ECO:0007669"/>
    <property type="project" value="UniProtKB-KW"/>
</dbReference>
<dbReference type="InterPro" id="IPR000847">
    <property type="entry name" value="LysR_HTH_N"/>
</dbReference>
<dbReference type="FunFam" id="1.10.10.10:FF:000001">
    <property type="entry name" value="LysR family transcriptional regulator"/>
    <property type="match status" value="1"/>
</dbReference>
<evidence type="ECO:0000256" key="3">
    <source>
        <dbReference type="ARBA" id="ARBA00023125"/>
    </source>
</evidence>
<proteinExistence type="inferred from homology"/>
<sequence length="311" mass="34645">MDIRQLRYFISVAEQLSFTTAARQLYVSQPSLSQQIAELEKQVGARLFIRDRHSVSLTAAGSVLLKEAKAIVAMSADAIRMVREAEAGITGNLKIGILGYAERRILPRILTNFHHKYPQINLVFEYLSLGGLDEALQHGQVDLGFTLVIESSSLPQVSFKKIFTDSLCLVVPYSHELANESLINYSHIPLIARETIVFEDQHIASRGYENMLRICVNRGFSPNVLQVPNSAVLLSVECGLGISILPSVIPKTYGSPFIRYIDILGNDTRVDLVAAWRTKNSNPSIPFFLQELEVVKKPIDNYSILKSTVSL</sequence>
<dbReference type="PANTHER" id="PTHR30346">
    <property type="entry name" value="TRANSCRIPTIONAL DUAL REGULATOR HCAR-RELATED"/>
    <property type="match status" value="1"/>
</dbReference>
<comment type="similarity">
    <text evidence="1">Belongs to the LysR transcriptional regulatory family.</text>
</comment>
<reference evidence="7" key="1">
    <citation type="submission" date="2015-03" db="EMBL/GenBank/DDBJ databases">
        <authorList>
            <person name="Nijsse Bart"/>
        </authorList>
    </citation>
    <scope>NUCLEOTIDE SEQUENCE [LARGE SCALE GENOMIC DNA]</scope>
</reference>
<feature type="domain" description="HTH lysR-type" evidence="5">
    <location>
        <begin position="1"/>
        <end position="58"/>
    </location>
</feature>
<evidence type="ECO:0000256" key="2">
    <source>
        <dbReference type="ARBA" id="ARBA00023015"/>
    </source>
</evidence>
<evidence type="ECO:0000259" key="5">
    <source>
        <dbReference type="PROSITE" id="PS50931"/>
    </source>
</evidence>
<dbReference type="PROSITE" id="PS50931">
    <property type="entry name" value="HTH_LYSR"/>
    <property type="match status" value="1"/>
</dbReference>
<dbReference type="SUPFAM" id="SSF53850">
    <property type="entry name" value="Periplasmic binding protein-like II"/>
    <property type="match status" value="1"/>
</dbReference>
<dbReference type="InterPro" id="IPR036388">
    <property type="entry name" value="WH-like_DNA-bd_sf"/>
</dbReference>
<evidence type="ECO:0000256" key="4">
    <source>
        <dbReference type="ARBA" id="ARBA00023163"/>
    </source>
</evidence>
<keyword evidence="3" id="KW-0238">DNA-binding</keyword>
<dbReference type="CDD" id="cd08414">
    <property type="entry name" value="PBP2_LTTR_aromatics_like"/>
    <property type="match status" value="1"/>
</dbReference>
<dbReference type="PRINTS" id="PR00039">
    <property type="entry name" value="HTHLYSR"/>
</dbReference>
<evidence type="ECO:0000313" key="6">
    <source>
        <dbReference type="EMBL" id="CQR74904.1"/>
    </source>
</evidence>
<keyword evidence="4" id="KW-0804">Transcription</keyword>
<name>A0A0U1L7R3_9FIRM</name>
<organism evidence="6 7">
    <name type="scientific">Sporomusa ovata</name>
    <dbReference type="NCBI Taxonomy" id="2378"/>
    <lineage>
        <taxon>Bacteria</taxon>
        <taxon>Bacillati</taxon>
        <taxon>Bacillota</taxon>
        <taxon>Negativicutes</taxon>
        <taxon>Selenomonadales</taxon>
        <taxon>Sporomusaceae</taxon>
        <taxon>Sporomusa</taxon>
    </lineage>
</organism>
<dbReference type="GO" id="GO:0003700">
    <property type="term" value="F:DNA-binding transcription factor activity"/>
    <property type="evidence" value="ECO:0007669"/>
    <property type="project" value="InterPro"/>
</dbReference>
<protein>
    <submittedName>
        <fullName evidence="6">Transcriptional regulator, LysR family</fullName>
    </submittedName>
</protein>